<evidence type="ECO:0000259" key="3">
    <source>
        <dbReference type="PROSITE" id="PS50887"/>
    </source>
</evidence>
<proteinExistence type="predicted"/>
<dbReference type="PROSITE" id="PS50883">
    <property type="entry name" value="EAL"/>
    <property type="match status" value="1"/>
</dbReference>
<dbReference type="SMART" id="SM00052">
    <property type="entry name" value="EAL"/>
    <property type="match status" value="1"/>
</dbReference>
<dbReference type="Gene3D" id="3.20.20.450">
    <property type="entry name" value="EAL domain"/>
    <property type="match status" value="1"/>
</dbReference>
<dbReference type="InterPro" id="IPR029787">
    <property type="entry name" value="Nucleotide_cyclase"/>
</dbReference>
<feature type="region of interest" description="Disordered" evidence="1">
    <location>
        <begin position="52"/>
        <end position="71"/>
    </location>
</feature>
<dbReference type="InterPro" id="IPR050706">
    <property type="entry name" value="Cyclic-di-GMP_PDE-like"/>
</dbReference>
<comment type="caution">
    <text evidence="4">The sequence shown here is derived from an EMBL/GenBank/DDBJ whole genome shotgun (WGS) entry which is preliminary data.</text>
</comment>
<dbReference type="AlphaFoldDB" id="A0A397PIH3"/>
<dbReference type="EMBL" id="QXDC01000002">
    <property type="protein sequence ID" value="RIA45944.1"/>
    <property type="molecule type" value="Genomic_DNA"/>
</dbReference>
<dbReference type="SUPFAM" id="SSF55073">
    <property type="entry name" value="Nucleotide cyclase"/>
    <property type="match status" value="1"/>
</dbReference>
<dbReference type="SUPFAM" id="SSF141868">
    <property type="entry name" value="EAL domain-like"/>
    <property type="match status" value="1"/>
</dbReference>
<name>A0A397PIH3_9SPHN</name>
<dbReference type="Pfam" id="PF00563">
    <property type="entry name" value="EAL"/>
    <property type="match status" value="1"/>
</dbReference>
<keyword evidence="5" id="KW-1185">Reference proteome</keyword>
<feature type="domain" description="EAL" evidence="2">
    <location>
        <begin position="340"/>
        <end position="595"/>
    </location>
</feature>
<dbReference type="OrthoDB" id="9814202at2"/>
<gene>
    <name evidence="4" type="ORF">DFR49_0473</name>
</gene>
<organism evidence="4 5">
    <name type="scientific">Hephaestia caeni</name>
    <dbReference type="NCBI Taxonomy" id="645617"/>
    <lineage>
        <taxon>Bacteria</taxon>
        <taxon>Pseudomonadati</taxon>
        <taxon>Pseudomonadota</taxon>
        <taxon>Alphaproteobacteria</taxon>
        <taxon>Sphingomonadales</taxon>
        <taxon>Sphingomonadaceae</taxon>
        <taxon>Hephaestia</taxon>
    </lineage>
</organism>
<dbReference type="PROSITE" id="PS50887">
    <property type="entry name" value="GGDEF"/>
    <property type="match status" value="1"/>
</dbReference>
<reference evidence="4 5" key="1">
    <citation type="submission" date="2018-08" db="EMBL/GenBank/DDBJ databases">
        <title>Genomic Encyclopedia of Type Strains, Phase IV (KMG-IV): sequencing the most valuable type-strain genomes for metagenomic binning, comparative biology and taxonomic classification.</title>
        <authorList>
            <person name="Goeker M."/>
        </authorList>
    </citation>
    <scope>NUCLEOTIDE SEQUENCE [LARGE SCALE GENOMIC DNA]</scope>
    <source>
        <strain evidence="4 5">DSM 25527</strain>
    </source>
</reference>
<dbReference type="SUPFAM" id="SSF55781">
    <property type="entry name" value="GAF domain-like"/>
    <property type="match status" value="1"/>
</dbReference>
<dbReference type="SMART" id="SM00267">
    <property type="entry name" value="GGDEF"/>
    <property type="match status" value="1"/>
</dbReference>
<evidence type="ECO:0000313" key="5">
    <source>
        <dbReference type="Proteomes" id="UP000266568"/>
    </source>
</evidence>
<feature type="domain" description="GGDEF" evidence="3">
    <location>
        <begin position="198"/>
        <end position="331"/>
    </location>
</feature>
<dbReference type="NCBIfam" id="TIGR00254">
    <property type="entry name" value="GGDEF"/>
    <property type="match status" value="1"/>
</dbReference>
<dbReference type="Gene3D" id="3.30.450.40">
    <property type="match status" value="1"/>
</dbReference>
<feature type="compositionally biased region" description="Polar residues" evidence="1">
    <location>
        <begin position="54"/>
        <end position="68"/>
    </location>
</feature>
<dbReference type="Gene3D" id="3.30.70.270">
    <property type="match status" value="1"/>
</dbReference>
<evidence type="ECO:0000313" key="4">
    <source>
        <dbReference type="EMBL" id="RIA45944.1"/>
    </source>
</evidence>
<dbReference type="InterPro" id="IPR001633">
    <property type="entry name" value="EAL_dom"/>
</dbReference>
<dbReference type="PANTHER" id="PTHR33121">
    <property type="entry name" value="CYCLIC DI-GMP PHOSPHODIESTERASE PDEF"/>
    <property type="match status" value="1"/>
</dbReference>
<dbReference type="InterPro" id="IPR000160">
    <property type="entry name" value="GGDEF_dom"/>
</dbReference>
<dbReference type="CDD" id="cd01949">
    <property type="entry name" value="GGDEF"/>
    <property type="match status" value="1"/>
</dbReference>
<sequence length="616" mass="67378">MLQFRVGILELIATNAPLSMILEQICEAPSQRFPNMICTVLGVDPQGQLRPLATSASSDNSGALQSGVQMREQAEPRGAAVVMHKIDLAPESATDSREYHVRNLSPSMELRSHLSVPVHDSAGLLKGAFRVYLRESRELTPDEQLMAETCARLSGIAIERNDCQFEREQKANIDALTGLPNQGRFKQAVSQLSCKQPTSWALLLLDLDNLKTTNDTFGHHAGDLLIQKVASRLSKAVEPDPAFRIGGDEFAVLLQKSPEAAYNLEHIAEHIRAAIEHPIDCDGHVMVPRATMGGASPLAADETADQVQRHADLALYHAKDIGRGGFVRYSPDIGSRIFDRLSTISMVAAALREHRIDAYYQPLVCLDTAKIVGVEALCRLKTVDGDVIPAASFDDAFTDARIASDITRRMLSIVAADVRRWIDLGIPFQHVGLNISAADLLGSALARDIESACATENLPLEYVILELRERASLGERNQILADATVKLRELGVRLALDDFGSDYASLTHLLSFPVDALKIDHPITSRVESSEACRAIVRSVVDIGRTLGMKVIAARIETLEQAASLRGLGCEIGQGHHFFGALDRSEITRQLLLRHIRRDEVEAAVVSELAQMLRNG</sequence>
<dbReference type="Proteomes" id="UP000266568">
    <property type="component" value="Unassembled WGS sequence"/>
</dbReference>
<evidence type="ECO:0000259" key="2">
    <source>
        <dbReference type="PROSITE" id="PS50883"/>
    </source>
</evidence>
<dbReference type="PANTHER" id="PTHR33121:SF70">
    <property type="entry name" value="SIGNALING PROTEIN YKOW"/>
    <property type="match status" value="1"/>
</dbReference>
<accession>A0A397PIH3</accession>
<dbReference type="Pfam" id="PF00990">
    <property type="entry name" value="GGDEF"/>
    <property type="match status" value="1"/>
</dbReference>
<protein>
    <submittedName>
        <fullName evidence="4">Diguanylate cyclase/phosphodiesterase</fullName>
    </submittedName>
</protein>
<dbReference type="InterPro" id="IPR029016">
    <property type="entry name" value="GAF-like_dom_sf"/>
</dbReference>
<dbReference type="CDD" id="cd01948">
    <property type="entry name" value="EAL"/>
    <property type="match status" value="1"/>
</dbReference>
<dbReference type="GO" id="GO:0071111">
    <property type="term" value="F:cyclic-guanylate-specific phosphodiesterase activity"/>
    <property type="evidence" value="ECO:0007669"/>
    <property type="project" value="InterPro"/>
</dbReference>
<evidence type="ECO:0000256" key="1">
    <source>
        <dbReference type="SAM" id="MobiDB-lite"/>
    </source>
</evidence>
<dbReference type="InterPro" id="IPR043128">
    <property type="entry name" value="Rev_trsase/Diguanyl_cyclase"/>
</dbReference>
<dbReference type="InterPro" id="IPR035919">
    <property type="entry name" value="EAL_sf"/>
</dbReference>